<dbReference type="Pfam" id="PF07795">
    <property type="entry name" value="DUF1635"/>
    <property type="match status" value="1"/>
</dbReference>
<name>A0A7N0RAL2_KALFE</name>
<keyword evidence="1" id="KW-0175">Coiled coil</keyword>
<dbReference type="OMA" id="CESGMIT"/>
<dbReference type="Gramene" id="Kaladp0005s0034.1.v1.1">
    <property type="protein sequence ID" value="Kaladp0005s0034.1.v1.1"/>
    <property type="gene ID" value="Kaladp0005s0034.v1.1"/>
</dbReference>
<sequence length="331" mass="36017">MGELGSIWLYQEDEADDLKQKLQSTRLELDAVRLEVNAAKEQTREKEEQLNSLLQMVCKERDEAREQLHNLLHQINPTPKLSAAQPHLVMIPNPNNKIISSDESDLFGKHQLNPIANSSITESNTSSDPCHNNLNSNSYISSSSVDSIFDAVTSPEFSTLNNMGESGSNVGFVSQQTFMGQTQTHSMLPDNAMVVIDGLVKGKALPQKGKLLEAVMEAGPLLQTLMLAGPMPRWRNPPPLQPFSTPQAAAIITGTSDYSYVAPMTPSWSTGTPFSQMSCGSSSHMKVNSMLNFSNGGGNGNSGRLVSPSLGMGALGQVYNQFAFGKRQRQM</sequence>
<dbReference type="AlphaFoldDB" id="A0A7N0RAL2"/>
<dbReference type="InterPro" id="IPR012862">
    <property type="entry name" value="DUF1635"/>
</dbReference>
<evidence type="ECO:0000256" key="1">
    <source>
        <dbReference type="SAM" id="Coils"/>
    </source>
</evidence>
<feature type="coiled-coil region" evidence="1">
    <location>
        <begin position="15"/>
        <end position="74"/>
    </location>
</feature>
<reference evidence="2" key="1">
    <citation type="submission" date="2021-01" db="UniProtKB">
        <authorList>
            <consortium name="EnsemblPlants"/>
        </authorList>
    </citation>
    <scope>IDENTIFICATION</scope>
</reference>
<dbReference type="PANTHER" id="PTHR33431">
    <property type="entry name" value="ENABLED-LIKE PROTEIN (DUF1635)"/>
    <property type="match status" value="1"/>
</dbReference>
<organism evidence="2 3">
    <name type="scientific">Kalanchoe fedtschenkoi</name>
    <name type="common">Lavender scallops</name>
    <name type="synonym">South American air plant</name>
    <dbReference type="NCBI Taxonomy" id="63787"/>
    <lineage>
        <taxon>Eukaryota</taxon>
        <taxon>Viridiplantae</taxon>
        <taxon>Streptophyta</taxon>
        <taxon>Embryophyta</taxon>
        <taxon>Tracheophyta</taxon>
        <taxon>Spermatophyta</taxon>
        <taxon>Magnoliopsida</taxon>
        <taxon>eudicotyledons</taxon>
        <taxon>Gunneridae</taxon>
        <taxon>Pentapetalae</taxon>
        <taxon>Saxifragales</taxon>
        <taxon>Crassulaceae</taxon>
        <taxon>Kalanchoe</taxon>
    </lineage>
</organism>
<dbReference type="EnsemblPlants" id="Kaladp0005s0034.1.v1.1">
    <property type="protein sequence ID" value="Kaladp0005s0034.1.v1.1"/>
    <property type="gene ID" value="Kaladp0005s0034.v1.1"/>
</dbReference>
<dbReference type="Proteomes" id="UP000594263">
    <property type="component" value="Unplaced"/>
</dbReference>
<evidence type="ECO:0000313" key="2">
    <source>
        <dbReference type="EnsemblPlants" id="Kaladp0005s0034.1.v1.1"/>
    </source>
</evidence>
<proteinExistence type="predicted"/>
<evidence type="ECO:0000313" key="3">
    <source>
        <dbReference type="Proteomes" id="UP000594263"/>
    </source>
</evidence>
<dbReference type="PANTHER" id="PTHR33431:SF12">
    <property type="entry name" value="HIGH MOBILITY GROUP BOX PROTEIN, PUTATIVE (DUF1635)-RELATED"/>
    <property type="match status" value="1"/>
</dbReference>
<protein>
    <submittedName>
        <fullName evidence="2">Uncharacterized protein</fullName>
    </submittedName>
</protein>
<accession>A0A7N0RAL2</accession>
<keyword evidence="3" id="KW-1185">Reference proteome</keyword>